<evidence type="ECO:0000256" key="1">
    <source>
        <dbReference type="SAM" id="MobiDB-lite"/>
    </source>
</evidence>
<dbReference type="AlphaFoldDB" id="A0A1B6M3I8"/>
<dbReference type="Gene3D" id="2.60.120.20">
    <property type="match status" value="1"/>
</dbReference>
<evidence type="ECO:0000259" key="2">
    <source>
        <dbReference type="Pfam" id="PF00073"/>
    </source>
</evidence>
<evidence type="ECO:0000313" key="3">
    <source>
        <dbReference type="EMBL" id="JAT30473.1"/>
    </source>
</evidence>
<dbReference type="InterPro" id="IPR001676">
    <property type="entry name" value="Picornavirus_capsid"/>
</dbReference>
<dbReference type="GO" id="GO:0005198">
    <property type="term" value="F:structural molecule activity"/>
    <property type="evidence" value="ECO:0007669"/>
    <property type="project" value="InterPro"/>
</dbReference>
<dbReference type="EMBL" id="GEBQ01009504">
    <property type="protein sequence ID" value="JAT30473.1"/>
    <property type="molecule type" value="Transcribed_RNA"/>
</dbReference>
<proteinExistence type="predicted"/>
<dbReference type="SUPFAM" id="SSF88633">
    <property type="entry name" value="Positive stranded ssRNA viruses"/>
    <property type="match status" value="1"/>
</dbReference>
<feature type="region of interest" description="Disordered" evidence="1">
    <location>
        <begin position="1"/>
        <end position="25"/>
    </location>
</feature>
<feature type="region of interest" description="Disordered" evidence="1">
    <location>
        <begin position="429"/>
        <end position="453"/>
    </location>
</feature>
<gene>
    <name evidence="3" type="ORF">g.39857</name>
</gene>
<dbReference type="InterPro" id="IPR029053">
    <property type="entry name" value="Viral_coat"/>
</dbReference>
<name>A0A1B6M3I8_9HEMI</name>
<organism evidence="3">
    <name type="scientific">Graphocephala atropunctata</name>
    <dbReference type="NCBI Taxonomy" id="36148"/>
    <lineage>
        <taxon>Eukaryota</taxon>
        <taxon>Metazoa</taxon>
        <taxon>Ecdysozoa</taxon>
        <taxon>Arthropoda</taxon>
        <taxon>Hexapoda</taxon>
        <taxon>Insecta</taxon>
        <taxon>Pterygota</taxon>
        <taxon>Neoptera</taxon>
        <taxon>Paraneoptera</taxon>
        <taxon>Hemiptera</taxon>
        <taxon>Auchenorrhyncha</taxon>
        <taxon>Membracoidea</taxon>
        <taxon>Cicadellidae</taxon>
        <taxon>Cicadellinae</taxon>
        <taxon>Cicadellini</taxon>
        <taxon>Graphocephala</taxon>
    </lineage>
</organism>
<reference evidence="3" key="1">
    <citation type="submission" date="2015-11" db="EMBL/GenBank/DDBJ databases">
        <title>De novo transcriptome assembly of four potential Pierce s Disease insect vectors from Arizona vineyards.</title>
        <authorList>
            <person name="Tassone E.E."/>
        </authorList>
    </citation>
    <scope>NUCLEOTIDE SEQUENCE</scope>
</reference>
<feature type="domain" description="Picornavirus capsid" evidence="2">
    <location>
        <begin position="264"/>
        <end position="351"/>
    </location>
</feature>
<dbReference type="Pfam" id="PF00073">
    <property type="entry name" value="Rhv"/>
    <property type="match status" value="1"/>
</dbReference>
<sequence length="453" mass="49213">MDGYVESTVTSGTNHGGGTVPSGSSGVASLMEGEASGTHIYASASWCAAARKYIAERSRAHQPAARVDLCNSWLNATVVLKDTQTTVRYSVDSGYTHYYRFGRDLLLKSTNPAFPGHVIKHAAIAPSLKEAKQIVAGKVVADFARTAQEKSRARRIPQAQMDTEGVAPKESIQGLDNQESDKAVNTIVTKDAAEETTHDDSLPSVASVSSSEPVMAFKALTSRWMVLGNFQVQTSTARGAEVFRYVLPRDLMRVSKCAPNIAPFEAFSYGEFEFEFKVVLNANKFQAGRIIVAYRNDTYQATNVAYGLQGFLARPHAILDMAARNQVKVVVPWKYHNSFVRVVNTSATTTAVNAGECASIEGLVLSPLAVSSDGITNAYGQVFYRIRKANFAGMSYRVSFQMDDLIADALPLKTLKALSVGVEAAVDQLGKSRNQDKPNDPRSMVFVPKPRSM</sequence>
<feature type="region of interest" description="Disordered" evidence="1">
    <location>
        <begin position="151"/>
        <end position="180"/>
    </location>
</feature>
<feature type="non-terminal residue" evidence="3">
    <location>
        <position position="453"/>
    </location>
</feature>
<protein>
    <recommendedName>
        <fullName evidence="2">Picornavirus capsid domain-containing protein</fullName>
    </recommendedName>
</protein>
<accession>A0A1B6M3I8</accession>